<dbReference type="InterPro" id="IPR011335">
    <property type="entry name" value="Restrct_endonuc-II-like"/>
</dbReference>
<sequence>MTKKLGDWGEEKAVNVLKQGGYQVLAQNYFSRYGEIDIIALYEQSLLFIEVKTRSKTGYGSANEVISKSKQNKIIKTALCFLENNPQYSDLACQFDVICIDFYQDVAKKVQQDMSKLIYDLEWIENAFTLDQELFTL</sequence>
<dbReference type="PANTHER" id="PTHR34039:SF1">
    <property type="entry name" value="UPF0102 PROTEIN YRAN"/>
    <property type="match status" value="1"/>
</dbReference>
<dbReference type="Proteomes" id="UP001243195">
    <property type="component" value="Unassembled WGS sequence"/>
</dbReference>
<comment type="similarity">
    <text evidence="1 2">Belongs to the UPF0102 family.</text>
</comment>
<gene>
    <name evidence="3" type="ORF">RFH51_06975</name>
</gene>
<dbReference type="Pfam" id="PF02021">
    <property type="entry name" value="UPF0102"/>
    <property type="match status" value="1"/>
</dbReference>
<dbReference type="RefSeq" id="WP_308955619.1">
    <property type="nucleotide sequence ID" value="NZ_JAVICY010000006.1"/>
</dbReference>
<accession>A0AAW8JH83</accession>
<evidence type="ECO:0000313" key="3">
    <source>
        <dbReference type="EMBL" id="MDQ9071199.1"/>
    </source>
</evidence>
<evidence type="ECO:0000256" key="1">
    <source>
        <dbReference type="ARBA" id="ARBA00006738"/>
    </source>
</evidence>
<dbReference type="CDD" id="cd20736">
    <property type="entry name" value="PoNe_Nuclease"/>
    <property type="match status" value="1"/>
</dbReference>
<dbReference type="HAMAP" id="MF_00048">
    <property type="entry name" value="UPF0102"/>
    <property type="match status" value="1"/>
</dbReference>
<dbReference type="InterPro" id="IPR003509">
    <property type="entry name" value="UPF0102_YraN-like"/>
</dbReference>
<dbReference type="GO" id="GO:0003676">
    <property type="term" value="F:nucleic acid binding"/>
    <property type="evidence" value="ECO:0007669"/>
    <property type="project" value="InterPro"/>
</dbReference>
<organism evidence="3 4">
    <name type="scientific">Acinetobacter gerneri</name>
    <dbReference type="NCBI Taxonomy" id="202952"/>
    <lineage>
        <taxon>Bacteria</taxon>
        <taxon>Pseudomonadati</taxon>
        <taxon>Pseudomonadota</taxon>
        <taxon>Gammaproteobacteria</taxon>
        <taxon>Moraxellales</taxon>
        <taxon>Moraxellaceae</taxon>
        <taxon>Acinetobacter</taxon>
    </lineage>
</organism>
<proteinExistence type="inferred from homology"/>
<dbReference type="Gene3D" id="3.40.1350.10">
    <property type="match status" value="1"/>
</dbReference>
<comment type="caution">
    <text evidence="3">The sequence shown here is derived from an EMBL/GenBank/DDBJ whole genome shotgun (WGS) entry which is preliminary data.</text>
</comment>
<name>A0AAW8JH83_9GAMM</name>
<dbReference type="EMBL" id="JAVIDA010000007">
    <property type="protein sequence ID" value="MDQ9071199.1"/>
    <property type="molecule type" value="Genomic_DNA"/>
</dbReference>
<reference evidence="3" key="1">
    <citation type="submission" date="2023-08" db="EMBL/GenBank/DDBJ databases">
        <title>Emergence of clinically-relevant ST2 carbapenem-resistant Acinetobacter baumannii strains in hospital sewages in Zhejiang, East of China.</title>
        <authorList>
            <person name="Kaichao C."/>
            <person name="Zhang R."/>
        </authorList>
    </citation>
    <scope>NUCLEOTIDE SEQUENCE</scope>
    <source>
        <strain evidence="3">M-SY-60</strain>
    </source>
</reference>
<evidence type="ECO:0000313" key="4">
    <source>
        <dbReference type="Proteomes" id="UP001243195"/>
    </source>
</evidence>
<dbReference type="InterPro" id="IPR011856">
    <property type="entry name" value="tRNA_endonuc-like_dom_sf"/>
</dbReference>
<evidence type="ECO:0000256" key="2">
    <source>
        <dbReference type="HAMAP-Rule" id="MF_00048"/>
    </source>
</evidence>
<dbReference type="NCBIfam" id="TIGR00252">
    <property type="entry name" value="YraN family protein"/>
    <property type="match status" value="1"/>
</dbReference>
<dbReference type="NCBIfam" id="NF009150">
    <property type="entry name" value="PRK12497.1-3"/>
    <property type="match status" value="1"/>
</dbReference>
<dbReference type="SUPFAM" id="SSF52980">
    <property type="entry name" value="Restriction endonuclease-like"/>
    <property type="match status" value="1"/>
</dbReference>
<dbReference type="AlphaFoldDB" id="A0AAW8JH83"/>
<protein>
    <recommendedName>
        <fullName evidence="2">UPF0102 protein RFH51_06975</fullName>
    </recommendedName>
</protein>
<dbReference type="PANTHER" id="PTHR34039">
    <property type="entry name" value="UPF0102 PROTEIN YRAN"/>
    <property type="match status" value="1"/>
</dbReference>